<dbReference type="Proteomes" id="UP000253975">
    <property type="component" value="Unassembled WGS sequence"/>
</dbReference>
<dbReference type="AlphaFoldDB" id="A0A369LM79"/>
<dbReference type="SUPFAM" id="SSF51735">
    <property type="entry name" value="NAD(P)-binding Rossmann-fold domains"/>
    <property type="match status" value="1"/>
</dbReference>
<protein>
    <submittedName>
        <fullName evidence="3">DUF2520 domain-containing protein</fullName>
    </submittedName>
</protein>
<dbReference type="InterPro" id="IPR018931">
    <property type="entry name" value="DUF2520"/>
</dbReference>
<feature type="domain" description="Putative oxidoreductase/dehydrogenase Rossmann-like" evidence="1">
    <location>
        <begin position="9"/>
        <end position="134"/>
    </location>
</feature>
<sequence length="306" mass="31719">MQGKERGVIESNARVGFVGAGKVGTALGELFRSCGIVVSGYSSLLAEDAQAAAEKTASDAYADAAEVVEASDVIFFTVPDGEISNAWKSLVASYGAAACDALFGKIVCHCSGALPAAVLADAEEYGAKAASVHPLFAISGGGSAQAKIDSALFTLEGDESALASVSALLDVCGVHHREIASSDKPLYHAAAVCASNLAVGLFASAQTMLERCGFGADEARGALRPLFVANYESIAERGPVDALTGPIERNDAETVVGHLMAFREDPTLLKERDAYTALSRVVVEVAAAKHPERDYSHIAEILRAAR</sequence>
<dbReference type="Gene3D" id="3.40.50.720">
    <property type="entry name" value="NAD(P)-binding Rossmann-like Domain"/>
    <property type="match status" value="1"/>
</dbReference>
<dbReference type="RefSeq" id="WP_114614857.1">
    <property type="nucleotide sequence ID" value="NZ_PPTO01000002.1"/>
</dbReference>
<dbReference type="Pfam" id="PF10728">
    <property type="entry name" value="DUF2520"/>
    <property type="match status" value="1"/>
</dbReference>
<gene>
    <name evidence="3" type="ORF">C1881_01990</name>
</gene>
<dbReference type="Gene3D" id="1.10.1040.20">
    <property type="entry name" value="ProC-like, C-terminal domain"/>
    <property type="match status" value="1"/>
</dbReference>
<evidence type="ECO:0000259" key="2">
    <source>
        <dbReference type="Pfam" id="PF10728"/>
    </source>
</evidence>
<dbReference type="InterPro" id="IPR008927">
    <property type="entry name" value="6-PGluconate_DH-like_C_sf"/>
</dbReference>
<reference evidence="3 4" key="1">
    <citation type="journal article" date="2018" name="Elife">
        <title>Discovery and characterization of a prevalent human gut bacterial enzyme sufficient for the inactivation of a family of plant toxins.</title>
        <authorList>
            <person name="Koppel N."/>
            <person name="Bisanz J.E."/>
            <person name="Pandelia M.E."/>
            <person name="Turnbaugh P.J."/>
            <person name="Balskus E.P."/>
        </authorList>
    </citation>
    <scope>NUCLEOTIDE SEQUENCE [LARGE SCALE GENOMIC DNA]</scope>
    <source>
        <strain evidence="3 4">OB21 GAM31</strain>
    </source>
</reference>
<dbReference type="SUPFAM" id="SSF48179">
    <property type="entry name" value="6-phosphogluconate dehydrogenase C-terminal domain-like"/>
    <property type="match status" value="1"/>
</dbReference>
<proteinExistence type="predicted"/>
<evidence type="ECO:0000313" key="4">
    <source>
        <dbReference type="Proteomes" id="UP000253975"/>
    </source>
</evidence>
<evidence type="ECO:0000259" key="1">
    <source>
        <dbReference type="Pfam" id="PF10727"/>
    </source>
</evidence>
<accession>A0A369LM79</accession>
<dbReference type="PANTHER" id="PTHR40459:SF1">
    <property type="entry name" value="CONSERVED HYPOTHETICAL ALANINE AND LEUCINE RICH PROTEIN"/>
    <property type="match status" value="1"/>
</dbReference>
<evidence type="ECO:0000313" key="3">
    <source>
        <dbReference type="EMBL" id="RDB60673.1"/>
    </source>
</evidence>
<name>A0A369LM79_9ACTN</name>
<dbReference type="EMBL" id="PPTO01000002">
    <property type="protein sequence ID" value="RDB60673.1"/>
    <property type="molecule type" value="Genomic_DNA"/>
</dbReference>
<organism evidence="3 4">
    <name type="scientific">Slackia isoflavoniconvertens</name>
    <dbReference type="NCBI Taxonomy" id="572010"/>
    <lineage>
        <taxon>Bacteria</taxon>
        <taxon>Bacillati</taxon>
        <taxon>Actinomycetota</taxon>
        <taxon>Coriobacteriia</taxon>
        <taxon>Eggerthellales</taxon>
        <taxon>Eggerthellaceae</taxon>
        <taxon>Slackia</taxon>
    </lineage>
</organism>
<dbReference type="Pfam" id="PF10727">
    <property type="entry name" value="Rossmann-like"/>
    <property type="match status" value="1"/>
</dbReference>
<feature type="domain" description="DUF2520" evidence="2">
    <location>
        <begin position="152"/>
        <end position="280"/>
    </location>
</feature>
<dbReference type="PANTHER" id="PTHR40459">
    <property type="entry name" value="CONSERVED HYPOTHETICAL ALANINE AND LEUCINE RICH PROTEIN"/>
    <property type="match status" value="1"/>
</dbReference>
<dbReference type="InterPro" id="IPR037108">
    <property type="entry name" value="TM1727-like_C_sf"/>
</dbReference>
<comment type="caution">
    <text evidence="3">The sequence shown here is derived from an EMBL/GenBank/DDBJ whole genome shotgun (WGS) entry which is preliminary data.</text>
</comment>
<dbReference type="InterPro" id="IPR036291">
    <property type="entry name" value="NAD(P)-bd_dom_sf"/>
</dbReference>
<dbReference type="InterPro" id="IPR019665">
    <property type="entry name" value="OxRdtase/DH_put_Rossmann_dom"/>
</dbReference>